<name>A0A0A0EBV9_9RHOB</name>
<keyword evidence="4" id="KW-1185">Reference proteome</keyword>
<evidence type="ECO:0000313" key="3">
    <source>
        <dbReference type="EMBL" id="KGM48376.1"/>
    </source>
</evidence>
<dbReference type="STRING" id="1461694.ATO9_12065"/>
<comment type="caution">
    <text evidence="3">The sequence shown here is derived from an EMBL/GenBank/DDBJ whole genome shotgun (WGS) entry which is preliminary data.</text>
</comment>
<keyword evidence="1" id="KW-0472">Membrane</keyword>
<evidence type="ECO:0000313" key="4">
    <source>
        <dbReference type="Proteomes" id="UP000030004"/>
    </source>
</evidence>
<proteinExistence type="predicted"/>
<dbReference type="OrthoDB" id="7907064at2"/>
<evidence type="ECO:0000256" key="1">
    <source>
        <dbReference type="SAM" id="Phobius"/>
    </source>
</evidence>
<dbReference type="Pfam" id="PF07811">
    <property type="entry name" value="TadE"/>
    <property type="match status" value="1"/>
</dbReference>
<dbReference type="RefSeq" id="WP_043749076.1">
    <property type="nucleotide sequence ID" value="NZ_AQQX01000004.1"/>
</dbReference>
<dbReference type="EMBL" id="AQQX01000004">
    <property type="protein sequence ID" value="KGM48376.1"/>
    <property type="molecule type" value="Genomic_DNA"/>
</dbReference>
<feature type="domain" description="TadE-like" evidence="2">
    <location>
        <begin position="20"/>
        <end position="62"/>
    </location>
</feature>
<accession>A0A0A0EBV9</accession>
<sequence length="180" mass="19881">MRFGFSIFRRARAWARDESGSAVVDFAIMFPIFLMFMLSSVEMGMMTFRQTMLERGLDMAVRDLRLGTGGTPTHDSIKDAICDYSGFLPDCSNSLRLEMRPVNLRAYAALPDAITCIDKSEEVQPVHQFVNGGANGLMILRACIKITPVFPNIGFGSQMEVDGNGDMALYSVSAFVNEPS</sequence>
<dbReference type="AlphaFoldDB" id="A0A0A0EBV9"/>
<organism evidence="3 4">
    <name type="scientific">Pseudooceanicola atlanticus</name>
    <dbReference type="NCBI Taxonomy" id="1461694"/>
    <lineage>
        <taxon>Bacteria</taxon>
        <taxon>Pseudomonadati</taxon>
        <taxon>Pseudomonadota</taxon>
        <taxon>Alphaproteobacteria</taxon>
        <taxon>Rhodobacterales</taxon>
        <taxon>Paracoccaceae</taxon>
        <taxon>Pseudooceanicola</taxon>
    </lineage>
</organism>
<feature type="transmembrane region" description="Helical" evidence="1">
    <location>
        <begin position="20"/>
        <end position="41"/>
    </location>
</feature>
<dbReference type="eggNOG" id="COG4961">
    <property type="taxonomic scope" value="Bacteria"/>
</dbReference>
<keyword evidence="1" id="KW-1133">Transmembrane helix</keyword>
<evidence type="ECO:0000259" key="2">
    <source>
        <dbReference type="Pfam" id="PF07811"/>
    </source>
</evidence>
<keyword evidence="1" id="KW-0812">Transmembrane</keyword>
<protein>
    <submittedName>
        <fullName evidence="3">Pilus assembly protein TadE</fullName>
    </submittedName>
</protein>
<dbReference type="Proteomes" id="UP000030004">
    <property type="component" value="Unassembled WGS sequence"/>
</dbReference>
<gene>
    <name evidence="3" type="ORF">ATO9_12065</name>
</gene>
<dbReference type="InterPro" id="IPR012495">
    <property type="entry name" value="TadE-like_dom"/>
</dbReference>
<reference evidence="3 4" key="1">
    <citation type="journal article" date="2015" name="Antonie Van Leeuwenhoek">
        <title>Pseudooceanicola atlanticus gen. nov. sp. nov., isolated from surface seawater of the Atlantic Ocean and reclassification of Oceanicola batsensis, Oceanicola marinus, Oceanicola nitratireducens, Oceanicola nanhaiensis, Oceanicola antarcticus and Oceanicola flagellatus, as Pseudooceanicola batsensis comb. nov., Pseudooceanicola marinus comb. nov., Pseudooceanicola nitratireducens comb. nov., Pseudooceanicola nanhaiensis comb. nov., Pseudooceanicola antarcticus comb. nov., and Pseudooceanicola flagellatus comb. nov.</title>
        <authorList>
            <person name="Lai Q."/>
            <person name="Li G."/>
            <person name="Liu X."/>
            <person name="Du Y."/>
            <person name="Sun F."/>
            <person name="Shao Z."/>
        </authorList>
    </citation>
    <scope>NUCLEOTIDE SEQUENCE [LARGE SCALE GENOMIC DNA]</scope>
    <source>
        <strain evidence="3 4">22II-s11g</strain>
    </source>
</reference>